<dbReference type="EMBL" id="JBHTIC010000005">
    <property type="protein sequence ID" value="MFD0761147.1"/>
    <property type="molecule type" value="Genomic_DNA"/>
</dbReference>
<dbReference type="PANTHER" id="PTHR40094">
    <property type="entry name" value="ALPHA-2-MACROGLOBULIN HOMOLOG"/>
    <property type="match status" value="1"/>
</dbReference>
<sequence length="2040" mass="236052">MKKVALTLITILLFSNFANAQKNEDYDVLWKSIDNFEKKDLPKSALKIAAQIFEKAAKENNSSQLIKSLLYKSKYALILEEDAQLKIINNFKQEISTVEFPTKNILESVLANLYWQYFQQNRYKFYNRTKTNQKIDAIDFRTWDLTTLFSEIHMHFQNSLKNGLMAQQTTLNNFDAILNLQKNSKKYRPTLFDFLSYNALEFYKTSETSITKPSYQFEINTPKYLTNYQQFSVIELNAKDSLSLELNALKIYQNLIAFHIKTNNKNTLISADLARLQFVKQHATFNDKNNIYLKELLKLKQEFISAEASTLIDFEIASIYNEQANEYPLKNSHQFKKVAALEICNKAIKNFPNSFGAKKCKVLKQQIEEKTFHILAEKYIPTNLYSKVLVTYKNVEFLNFAIYSMNQNEIVQFNQFNKIEDKISFFNNKKASTNFEQKLKTVNDYQNHTTEVIIPPLNNNSYLIVAYNGQNLHQSSVIATSVLQVTNIALVLNNKNDTNSFQVIDRNTGQPLVGAKVHLKNYNTGKYNAPINRKFTTNNLGEFEFKTNQYHRNVNFFISFNNEEAAFRDYYLYHTNNSPINKPQEEITIKPFLFTDRSIYRPGQTVYFKGIFVKKTKENSQVFTNEFVELILEDPNGQEIQQLDLKLNDFGAVSGQFILPNNGLTGQYTILIDESYKYKSKFYDTVDFYFENDEAQISVEEYKRPKFEASFQPITESYQLNNQITIHGNAQAYSGSTISNAKVTYRVHRKAQYPKWYYWYRPSFNTSKAQEITHGETITDLEGNFNITFEAIPDKSINKDNAPIFIYEITADVTDINGETRTANTQVKVGYQALTANLSVPKNIYKNSKTTTILFETKNLNNQLVNSKGILKIYKLNSPERILRKRPWPSPDFQQIPKQEFEHKFPHEAYQDENDERNWQKGSLVFQENFDTSIASKIELKKIKKWLPGKYIVEIETTDKFNEIVTAKEIFTINDLKETKVADAQLFEISHNKTKYQPNENVLLKIGSASKNMVVTIDIEKNNHIVSTQIIQLNNTSKLIKIPVSKNDVGGFAIHYSYSKFNSFQHGTLPISVPFPEKKLEIETSTFRDHLQPGQNETWSFKLKGEKGEKIAAELLANMYDASLDQFKNHHWEFNPVEQPYYYSRFNRNANRSFGNSYFRILNSQHYNFNYPQQVFDSFNWFGFRFGRNYNILIRGAKVETDVVEEVEEVAFAMDNNAELNEVVVTALGKQQEKDIPTNSIDISSVKIRKNFQETTFFYPHLQTDDNGNVSFSFTVPEALTQWKLQLLAHTKELAYATKNLTTVTQKKLMVLPNPPRFLREGDMVQFSSKISNLSEKKLNGIAQLILTDALSGKELNYLIEQNNTNQNFTVDSKGNTQINWTLNIPEEIQAIQYKIVAKADEFSDGEQNVLPVLSNRMLVTETLPMWVKSGETKTFSLDKLKNNHSSTLKNHKLTLEITSNPAWYAVQSLPYLIEYPYECSEQTFARYYANALASHIANSNPRIQKVFNLWKNSDALISNLEKNEALKSILIQETPWLRDAQNETEQKKRIGLLFDLNIMKNEQERALNKLKEFQFNNGGFPWFKGSKYPNRYITQHIVSSYGHLKQLNVVENNDTEKMMLKAIHFLDEEILDDYTKLLKEAEKIGDKKSSKKEKEKAVANFLNKNHLTTTQLHYLYMRSFFKNVKINAKVKTAVDYYTKQAATYWTDFNLYSKGLIALIQHRNKNPKVALTILKSLKENSISSDELGMYWKENSSNLNWYQAPIETQALLIETFTEIENKTTTIDALKIWLLKNKQTHSWKTTKATTEAIYALLLQGSEWLSVNENIKVKIGENIIEPTKDENISIEAGTGYFKISWNSHEITPTMSKVTLTKQNNGIAWGSLYWQYFEDLDKITSAETALKLSKKIFLKSNTAFGKELTEVTQNSTLKVGDLITIRIALNVDRPMEFVHLKDMRASGLEPISILSQYKWQDNLGYYQSTKDASTNFFIEYLPKGVYIFEYDLRVNNAGNFSNGITTIQSMYAPEFSSHSKGVRINVVN</sequence>
<keyword evidence="6" id="KW-1185">Reference proteome</keyword>
<evidence type="ECO:0000259" key="4">
    <source>
        <dbReference type="SMART" id="SM01360"/>
    </source>
</evidence>
<accession>A0ABW2Z2W6</accession>
<organism evidence="5 6">
    <name type="scientific">Lutibacter aestuarii</name>
    <dbReference type="NCBI Taxonomy" id="861111"/>
    <lineage>
        <taxon>Bacteria</taxon>
        <taxon>Pseudomonadati</taxon>
        <taxon>Bacteroidota</taxon>
        <taxon>Flavobacteriia</taxon>
        <taxon>Flavobacteriales</taxon>
        <taxon>Flavobacteriaceae</taxon>
        <taxon>Lutibacter</taxon>
    </lineage>
</organism>
<dbReference type="PANTHER" id="PTHR40094:SF1">
    <property type="entry name" value="UBIQUITIN DOMAIN-CONTAINING PROTEIN"/>
    <property type="match status" value="1"/>
</dbReference>
<dbReference type="InterPro" id="IPR041246">
    <property type="entry name" value="Bact_MG10"/>
</dbReference>
<dbReference type="Pfam" id="PF07703">
    <property type="entry name" value="A2M_BRD"/>
    <property type="match status" value="1"/>
</dbReference>
<dbReference type="InterPro" id="IPR008930">
    <property type="entry name" value="Terpenoid_cyclase/PrenylTrfase"/>
</dbReference>
<dbReference type="InterPro" id="IPR051802">
    <property type="entry name" value="YfhM-like"/>
</dbReference>
<dbReference type="Pfam" id="PF17973">
    <property type="entry name" value="bMG10"/>
    <property type="match status" value="1"/>
</dbReference>
<protein>
    <submittedName>
        <fullName evidence="5">Alpha-2-macroglobulin</fullName>
    </submittedName>
</protein>
<name>A0ABW2Z2W6_9FLAO</name>
<dbReference type="InterPro" id="IPR047565">
    <property type="entry name" value="Alpha-macroglob_thiol-ester_cl"/>
</dbReference>
<feature type="domain" description="Alpha-2-macroglobulin" evidence="4">
    <location>
        <begin position="1256"/>
        <end position="1345"/>
    </location>
</feature>
<dbReference type="SMART" id="SM01360">
    <property type="entry name" value="A2M"/>
    <property type="match status" value="1"/>
</dbReference>
<dbReference type="RefSeq" id="WP_386781480.1">
    <property type="nucleotide sequence ID" value="NZ_JBHTIC010000005.1"/>
</dbReference>
<dbReference type="InterPro" id="IPR001599">
    <property type="entry name" value="Macroglobln_a2"/>
</dbReference>
<dbReference type="Pfam" id="PF01835">
    <property type="entry name" value="MG2"/>
    <property type="match status" value="1"/>
</dbReference>
<feature type="domain" description="Alpha-2-macroglobulin bait region" evidence="3">
    <location>
        <begin position="987"/>
        <end position="1127"/>
    </location>
</feature>
<evidence type="ECO:0000256" key="2">
    <source>
        <dbReference type="SAM" id="SignalP"/>
    </source>
</evidence>
<feature type="signal peptide" evidence="2">
    <location>
        <begin position="1"/>
        <end position="20"/>
    </location>
</feature>
<proteinExistence type="inferred from homology"/>
<dbReference type="InterPro" id="IPR002890">
    <property type="entry name" value="MG2"/>
</dbReference>
<dbReference type="SUPFAM" id="SSF48239">
    <property type="entry name" value="Terpenoid cyclases/Protein prenyltransferases"/>
    <property type="match status" value="1"/>
</dbReference>
<comment type="similarity">
    <text evidence="1">Belongs to the protease inhibitor I39 (alpha-2-macroglobulin) family. Bacterial alpha-2-macroglobulin subfamily.</text>
</comment>
<dbReference type="InterPro" id="IPR011625">
    <property type="entry name" value="A2M_N_BRD"/>
</dbReference>
<feature type="chain" id="PRO_5046243279" evidence="2">
    <location>
        <begin position="21"/>
        <end position="2040"/>
    </location>
</feature>
<dbReference type="Gene3D" id="2.60.40.1930">
    <property type="match status" value="1"/>
</dbReference>
<evidence type="ECO:0000313" key="6">
    <source>
        <dbReference type="Proteomes" id="UP001597032"/>
    </source>
</evidence>
<evidence type="ECO:0000313" key="5">
    <source>
        <dbReference type="EMBL" id="MFD0761147.1"/>
    </source>
</evidence>
<gene>
    <name evidence="5" type="ORF">ACFQZW_03545</name>
</gene>
<dbReference type="SMART" id="SM01359">
    <property type="entry name" value="A2M_N_2"/>
    <property type="match status" value="1"/>
</dbReference>
<dbReference type="Proteomes" id="UP001597032">
    <property type="component" value="Unassembled WGS sequence"/>
</dbReference>
<comment type="caution">
    <text evidence="5">The sequence shown here is derived from an EMBL/GenBank/DDBJ whole genome shotgun (WGS) entry which is preliminary data.</text>
</comment>
<evidence type="ECO:0000256" key="1">
    <source>
        <dbReference type="ARBA" id="ARBA00010556"/>
    </source>
</evidence>
<dbReference type="Gene3D" id="1.50.10.20">
    <property type="match status" value="1"/>
</dbReference>
<dbReference type="SMART" id="SM01419">
    <property type="entry name" value="Thiol-ester_cl"/>
    <property type="match status" value="1"/>
</dbReference>
<evidence type="ECO:0000259" key="3">
    <source>
        <dbReference type="SMART" id="SM01359"/>
    </source>
</evidence>
<reference evidence="6" key="1">
    <citation type="journal article" date="2019" name="Int. J. Syst. Evol. Microbiol.">
        <title>The Global Catalogue of Microorganisms (GCM) 10K type strain sequencing project: providing services to taxonomists for standard genome sequencing and annotation.</title>
        <authorList>
            <consortium name="The Broad Institute Genomics Platform"/>
            <consortium name="The Broad Institute Genome Sequencing Center for Infectious Disease"/>
            <person name="Wu L."/>
            <person name="Ma J."/>
        </authorList>
    </citation>
    <scope>NUCLEOTIDE SEQUENCE [LARGE SCALE GENOMIC DNA]</scope>
    <source>
        <strain evidence="6">CCUG 60022</strain>
    </source>
</reference>
<dbReference type="Pfam" id="PF00207">
    <property type="entry name" value="A2M"/>
    <property type="match status" value="1"/>
</dbReference>
<keyword evidence="2" id="KW-0732">Signal</keyword>